<dbReference type="GO" id="GO:0009966">
    <property type="term" value="P:regulation of signal transduction"/>
    <property type="evidence" value="ECO:0007669"/>
    <property type="project" value="UniProtKB-ARBA"/>
</dbReference>
<evidence type="ECO:0000313" key="6">
    <source>
        <dbReference type="EMBL" id="RZF46921.1"/>
    </source>
</evidence>
<dbReference type="GO" id="GO:0061630">
    <property type="term" value="F:ubiquitin protein ligase activity"/>
    <property type="evidence" value="ECO:0007669"/>
    <property type="project" value="UniProtKB-UniRule"/>
</dbReference>
<comment type="catalytic activity">
    <reaction evidence="4">
        <text>S-ubiquitinyl-[E2 ubiquitin-conjugating enzyme]-L-cysteine + [acceptor protein]-L-lysine = [E2 ubiquitin-conjugating enzyme]-L-cysteine + N(6)-ubiquitinyl-[acceptor protein]-L-lysine.</text>
        <dbReference type="EC" id="2.3.2.26"/>
    </reaction>
</comment>
<keyword evidence="1 4" id="KW-0808">Transferase</keyword>
<dbReference type="UniPathway" id="UPA00143"/>
<organism evidence="6 7">
    <name type="scientific">Laodelphax striatellus</name>
    <name type="common">Small brown planthopper</name>
    <name type="synonym">Delphax striatella</name>
    <dbReference type="NCBI Taxonomy" id="195883"/>
    <lineage>
        <taxon>Eukaryota</taxon>
        <taxon>Metazoa</taxon>
        <taxon>Ecdysozoa</taxon>
        <taxon>Arthropoda</taxon>
        <taxon>Hexapoda</taxon>
        <taxon>Insecta</taxon>
        <taxon>Pterygota</taxon>
        <taxon>Neoptera</taxon>
        <taxon>Paraneoptera</taxon>
        <taxon>Hemiptera</taxon>
        <taxon>Auchenorrhyncha</taxon>
        <taxon>Fulgoroidea</taxon>
        <taxon>Delphacidae</taxon>
        <taxon>Criomorphinae</taxon>
        <taxon>Laodelphax</taxon>
    </lineage>
</organism>
<dbReference type="PANTHER" id="PTHR45670">
    <property type="entry name" value="E3 UBIQUITIN-PROTEIN LIGASE TRIP12"/>
    <property type="match status" value="1"/>
</dbReference>
<evidence type="ECO:0000256" key="4">
    <source>
        <dbReference type="RuleBase" id="RU369009"/>
    </source>
</evidence>
<gene>
    <name evidence="6" type="ORF">LSTR_LSTR013233</name>
</gene>
<dbReference type="InterPro" id="IPR045322">
    <property type="entry name" value="HECTD1/TRIP12-like"/>
</dbReference>
<evidence type="ECO:0000313" key="7">
    <source>
        <dbReference type="Proteomes" id="UP000291343"/>
    </source>
</evidence>
<dbReference type="OrthoDB" id="271273at2759"/>
<dbReference type="InterPro" id="IPR000569">
    <property type="entry name" value="HECT_dom"/>
</dbReference>
<dbReference type="InterPro" id="IPR035983">
    <property type="entry name" value="Hect_E3_ubiquitin_ligase"/>
</dbReference>
<comment type="similarity">
    <text evidence="4">Belongs to the UPL family. K-HECT subfamily.</text>
</comment>
<dbReference type="Proteomes" id="UP000291343">
    <property type="component" value="Unassembled WGS sequence"/>
</dbReference>
<dbReference type="EC" id="2.3.2.26" evidence="4"/>
<proteinExistence type="inferred from homology"/>
<comment type="caution">
    <text evidence="6">The sequence shown here is derived from an EMBL/GenBank/DDBJ whole genome shotgun (WGS) entry which is preliminary data.</text>
</comment>
<feature type="domain" description="HECT" evidence="5">
    <location>
        <begin position="12"/>
        <end position="374"/>
    </location>
</feature>
<dbReference type="AlphaFoldDB" id="A0A482XP23"/>
<protein>
    <recommendedName>
        <fullName evidence="4">E3 ubiquitin-protein ligase</fullName>
        <ecNumber evidence="4">2.3.2.26</ecNumber>
    </recommendedName>
</protein>
<dbReference type="EMBL" id="QKKF02005390">
    <property type="protein sequence ID" value="RZF46921.1"/>
    <property type="molecule type" value="Genomic_DNA"/>
</dbReference>
<evidence type="ECO:0000256" key="3">
    <source>
        <dbReference type="PROSITE-ProRule" id="PRU00104"/>
    </source>
</evidence>
<dbReference type="FunFam" id="3.30.2410.10:FF:000005">
    <property type="entry name" value="E3 ubiquitin-protein ligase TRIP12 isoform X1"/>
    <property type="match status" value="1"/>
</dbReference>
<dbReference type="InParanoid" id="A0A482XP23"/>
<keyword evidence="7" id="KW-1185">Reference proteome</keyword>
<dbReference type="Gene3D" id="3.30.2410.10">
    <property type="entry name" value="Hect, E3 ligase catalytic domain"/>
    <property type="match status" value="1"/>
</dbReference>
<accession>A0A482XP23</accession>
<evidence type="ECO:0000259" key="5">
    <source>
        <dbReference type="PROSITE" id="PS50237"/>
    </source>
</evidence>
<name>A0A482XP23_LAOST</name>
<keyword evidence="2 3" id="KW-0833">Ubl conjugation pathway</keyword>
<dbReference type="Gene3D" id="3.90.1750.10">
    <property type="entry name" value="Hect, E3 ligase catalytic domains"/>
    <property type="match status" value="1"/>
</dbReference>
<feature type="active site" description="Glycyl thioester intermediate" evidence="3">
    <location>
        <position position="341"/>
    </location>
</feature>
<dbReference type="FunFam" id="3.30.2160.10:FF:000013">
    <property type="entry name" value="E3 ubiquitin-protein ligase TRIP12 isoform X1"/>
    <property type="match status" value="1"/>
</dbReference>
<dbReference type="SMR" id="A0A482XP23"/>
<dbReference type="GO" id="GO:0016607">
    <property type="term" value="C:nuclear speck"/>
    <property type="evidence" value="ECO:0007669"/>
    <property type="project" value="TreeGrafter"/>
</dbReference>
<dbReference type="GO" id="GO:0006974">
    <property type="term" value="P:DNA damage response"/>
    <property type="evidence" value="ECO:0007669"/>
    <property type="project" value="TreeGrafter"/>
</dbReference>
<dbReference type="GO" id="GO:0000209">
    <property type="term" value="P:protein polyubiquitination"/>
    <property type="evidence" value="ECO:0007669"/>
    <property type="project" value="TreeGrafter"/>
</dbReference>
<dbReference type="Pfam" id="PF00632">
    <property type="entry name" value="HECT"/>
    <property type="match status" value="1"/>
</dbReference>
<evidence type="ECO:0000256" key="2">
    <source>
        <dbReference type="ARBA" id="ARBA00022786"/>
    </source>
</evidence>
<dbReference type="PROSITE" id="PS50237">
    <property type="entry name" value="HECT"/>
    <property type="match status" value="1"/>
</dbReference>
<dbReference type="SMART" id="SM00119">
    <property type="entry name" value="HECTc"/>
    <property type="match status" value="1"/>
</dbReference>
<dbReference type="SUPFAM" id="SSF56204">
    <property type="entry name" value="Hect, E3 ligase catalytic domain"/>
    <property type="match status" value="1"/>
</dbReference>
<dbReference type="GO" id="GO:0043161">
    <property type="term" value="P:proteasome-mediated ubiquitin-dependent protein catabolic process"/>
    <property type="evidence" value="ECO:0007669"/>
    <property type="project" value="TreeGrafter"/>
</dbReference>
<comment type="pathway">
    <text evidence="4">Protein modification; protein ubiquitination.</text>
</comment>
<dbReference type="PANTHER" id="PTHR45670:SF13">
    <property type="entry name" value="E3 UBIQUITIN-PROTEIN LIGASE TRIP12"/>
    <property type="match status" value="1"/>
</dbReference>
<evidence type="ECO:0000256" key="1">
    <source>
        <dbReference type="ARBA" id="ARBA00022679"/>
    </source>
</evidence>
<reference evidence="6 7" key="1">
    <citation type="journal article" date="2017" name="Gigascience">
        <title>Genome sequence of the small brown planthopper, Laodelphax striatellus.</title>
        <authorList>
            <person name="Zhu J."/>
            <person name="Jiang F."/>
            <person name="Wang X."/>
            <person name="Yang P."/>
            <person name="Bao Y."/>
            <person name="Zhao W."/>
            <person name="Wang W."/>
            <person name="Lu H."/>
            <person name="Wang Q."/>
            <person name="Cui N."/>
            <person name="Li J."/>
            <person name="Chen X."/>
            <person name="Luo L."/>
            <person name="Yu J."/>
            <person name="Kang L."/>
            <person name="Cui F."/>
        </authorList>
    </citation>
    <scope>NUCLEOTIDE SEQUENCE [LARGE SCALE GENOMIC DNA]</scope>
    <source>
        <strain evidence="6">Lst14</strain>
    </source>
</reference>
<dbReference type="Gene3D" id="3.30.2160.10">
    <property type="entry name" value="Hect, E3 ligase catalytic domain"/>
    <property type="match status" value="1"/>
</dbReference>
<comment type="function">
    <text evidence="4">E3 ubiquitin-protein ligase which accepts ubiquitin from an E2 ubiquitin-conjugating enzyme in the form of a thioester and then directly transfers the ubiquitin to targeted substrates.</text>
</comment>
<sequence length="374" mass="41547">MLPSMKVGTGLGPTLEFYALVSKELQRSDLDLWLGSQQGGGGGATSHVFSPCGLFPAPLGRTTKVSHLVKIRSKFRFLGKLMAKAVMDSRMLDLPLSVTFYRWLLGEEQQLGVADLRHVAPDVYKTLVRFQALVRQRDAIAADATLSQDARRTQMDALTLDGCPIEELGLDLTLPGYPQIELRKGGKDIAVTIHNLDEYCKLVTHWYLIEGVSRQMESFREGFEVVFPQQQLSMFYPEEMEAVFCGGGGSSNGGGWDVRTLSECCRPDHGYTAESRAIRFLFEVLASYSTQEQRDFVQFLTGSPRLPVGGLKSLTPPLTVVRKTLEPNQDADDFLPSVMTCVNYLKLPDYSTLAVMRHKLGVAAREGQRSFHLS</sequence>
<dbReference type="STRING" id="195883.A0A482XP23"/>